<keyword evidence="2" id="KW-1185">Reference proteome</keyword>
<sequence length="185" mass="20754">MVMAYRVERAGSYKIRVDKDGKITSFNATDDEGGVSISFVLSDHSDYFAEEHKGERGVRVVRFAMKDDFYSAIRYLKKMGKESDWKAGKQWLENKNRKKLSAPSGSDGASLTSFTKKTALSFDAAWLPHLLSSVDGRATVEYQNEETEVFPAIDAEGEKYGEMLLSEIRDAGLLVDQDAMNEQDD</sequence>
<name>A0ABX8QNG6_9ACTN</name>
<evidence type="ECO:0000313" key="2">
    <source>
        <dbReference type="Proteomes" id="UP001049518"/>
    </source>
</evidence>
<protein>
    <submittedName>
        <fullName evidence="1">Uncharacterized protein</fullName>
    </submittedName>
</protein>
<reference evidence="1" key="1">
    <citation type="submission" date="2020-07" db="EMBL/GenBank/DDBJ databases">
        <authorList>
            <person name="Tarantini F.S."/>
            <person name="Hong K.W."/>
            <person name="Chan K.G."/>
        </authorList>
    </citation>
    <scope>NUCLEOTIDE SEQUENCE</scope>
    <source>
        <strain evidence="1">32-07</strain>
    </source>
</reference>
<dbReference type="Proteomes" id="UP001049518">
    <property type="component" value="Chromosome"/>
</dbReference>
<proteinExistence type="predicted"/>
<dbReference type="RefSeq" id="WP_231333232.1">
    <property type="nucleotide sequence ID" value="NZ_CP059572.1"/>
</dbReference>
<gene>
    <name evidence="1" type="ORF">AGRA3207_000840</name>
</gene>
<evidence type="ECO:0000313" key="1">
    <source>
        <dbReference type="EMBL" id="QXJ20176.1"/>
    </source>
</evidence>
<dbReference type="EMBL" id="CP059572">
    <property type="protein sequence ID" value="QXJ20176.1"/>
    <property type="molecule type" value="Genomic_DNA"/>
</dbReference>
<organism evidence="1 2">
    <name type="scientific">Actinomadura graeca</name>
    <dbReference type="NCBI Taxonomy" id="2750812"/>
    <lineage>
        <taxon>Bacteria</taxon>
        <taxon>Bacillati</taxon>
        <taxon>Actinomycetota</taxon>
        <taxon>Actinomycetes</taxon>
        <taxon>Streptosporangiales</taxon>
        <taxon>Thermomonosporaceae</taxon>
        <taxon>Actinomadura</taxon>
    </lineage>
</organism>
<accession>A0ABX8QNG6</accession>